<evidence type="ECO:0000259" key="3">
    <source>
        <dbReference type="PROSITE" id="PS50157"/>
    </source>
</evidence>
<protein>
    <submittedName>
        <fullName evidence="4">Zinc c2h2 finger domain containing protein</fullName>
    </submittedName>
</protein>
<dbReference type="GO" id="GO:0008270">
    <property type="term" value="F:zinc ion binding"/>
    <property type="evidence" value="ECO:0007669"/>
    <property type="project" value="UniProtKB-KW"/>
</dbReference>
<dbReference type="PROSITE" id="PS00028">
    <property type="entry name" value="ZINC_FINGER_C2H2_1"/>
    <property type="match status" value="1"/>
</dbReference>
<evidence type="ECO:0000313" key="5">
    <source>
        <dbReference type="Proteomes" id="UP000016923"/>
    </source>
</evidence>
<feature type="compositionally biased region" description="Polar residues" evidence="2">
    <location>
        <begin position="1"/>
        <end position="12"/>
    </location>
</feature>
<dbReference type="AlphaFoldDB" id="S3CE12"/>
<dbReference type="Proteomes" id="UP000016923">
    <property type="component" value="Unassembled WGS sequence"/>
</dbReference>
<dbReference type="HOGENOM" id="CLU_033337_0_0_1"/>
<feature type="region of interest" description="Disordered" evidence="2">
    <location>
        <begin position="1"/>
        <end position="63"/>
    </location>
</feature>
<feature type="region of interest" description="Disordered" evidence="2">
    <location>
        <begin position="354"/>
        <end position="387"/>
    </location>
</feature>
<name>S3CE12_OPHP1</name>
<evidence type="ECO:0000256" key="1">
    <source>
        <dbReference type="PROSITE-ProRule" id="PRU00042"/>
    </source>
</evidence>
<keyword evidence="1" id="KW-0863">Zinc-finger</keyword>
<dbReference type="EMBL" id="KE148146">
    <property type="protein sequence ID" value="EPE10276.1"/>
    <property type="molecule type" value="Genomic_DNA"/>
</dbReference>
<dbReference type="InterPro" id="IPR013087">
    <property type="entry name" value="Znf_C2H2_type"/>
</dbReference>
<feature type="domain" description="C2H2-type" evidence="3">
    <location>
        <begin position="222"/>
        <end position="249"/>
    </location>
</feature>
<keyword evidence="1" id="KW-0862">Zinc</keyword>
<feature type="compositionally biased region" description="Basic and acidic residues" evidence="2">
    <location>
        <begin position="210"/>
        <end position="220"/>
    </location>
</feature>
<accession>S3CE12</accession>
<feature type="compositionally biased region" description="Low complexity" evidence="2">
    <location>
        <begin position="19"/>
        <end position="51"/>
    </location>
</feature>
<feature type="region of interest" description="Disordered" evidence="2">
    <location>
        <begin position="187"/>
        <end position="220"/>
    </location>
</feature>
<dbReference type="STRING" id="1262450.S3CE12"/>
<dbReference type="OrthoDB" id="2152896at2759"/>
<organism evidence="4 5">
    <name type="scientific">Ophiostoma piceae (strain UAMH 11346)</name>
    <name type="common">Sap stain fungus</name>
    <dbReference type="NCBI Taxonomy" id="1262450"/>
    <lineage>
        <taxon>Eukaryota</taxon>
        <taxon>Fungi</taxon>
        <taxon>Dikarya</taxon>
        <taxon>Ascomycota</taxon>
        <taxon>Pezizomycotina</taxon>
        <taxon>Sordariomycetes</taxon>
        <taxon>Sordariomycetidae</taxon>
        <taxon>Ophiostomatales</taxon>
        <taxon>Ophiostomataceae</taxon>
        <taxon>Ophiostoma</taxon>
    </lineage>
</organism>
<evidence type="ECO:0000256" key="2">
    <source>
        <dbReference type="SAM" id="MobiDB-lite"/>
    </source>
</evidence>
<dbReference type="VEuPathDB" id="FungiDB:F503_05371"/>
<sequence length="517" mass="53895">MASSRDMLQSSPRPFAHRAPPSSSSNAAGSYGSTPLSTSAANAAAGSGFASRTPHSRNSSSHAHSIIGAALNPTHRVHRRKSMNGSSATNVAAVAAVMQEHPNLLESGAFSSSPGSGAAAAAIAAARRSTLAKAGNNFAVSSSLGAFPRGTNAMAVAMSGGLLPSPPASMPGRNFVTADGSAIEDELNDMSDGEIDPLNSAAGNSGAARRASDGRRGSRMELRCRKCGKSYKHSSCLNKHLWEHTPEWALTSRLLISKHQQVQLLEAASVLVTMNVKPDGQSDSEPSADTPPDSTPASVSDEDAPHFDDLNSVATTPLPAYVDGAMTVDSDGIGKPGPWSARFDESLSPRQSVSLSYQSTAYSHGHNSSQDGVRPPSSGWDNTGHEDNELAEAVGMLSCSANSTHGNVHAAAGYNVPPVPLVPAQYLDQSHSNLYPRHQSLAQAQSMTPLGDTSFISSFPSGARESFTRGDHRRSSAVDSRKGGSVSGSTIGEDEEDRMSRARSDDDEDGVFGRMDE</sequence>
<feature type="compositionally biased region" description="Basic and acidic residues" evidence="2">
    <location>
        <begin position="466"/>
        <end position="482"/>
    </location>
</feature>
<dbReference type="PROSITE" id="PS50157">
    <property type="entry name" value="ZINC_FINGER_C2H2_2"/>
    <property type="match status" value="1"/>
</dbReference>
<feature type="region of interest" description="Disordered" evidence="2">
    <location>
        <begin position="277"/>
        <end position="315"/>
    </location>
</feature>
<dbReference type="eggNOG" id="ENOG502S997">
    <property type="taxonomic scope" value="Eukaryota"/>
</dbReference>
<proteinExistence type="predicted"/>
<feature type="region of interest" description="Disordered" evidence="2">
    <location>
        <begin position="453"/>
        <end position="517"/>
    </location>
</feature>
<gene>
    <name evidence="4" type="ORF">F503_05371</name>
</gene>
<evidence type="ECO:0000313" key="4">
    <source>
        <dbReference type="EMBL" id="EPE10276.1"/>
    </source>
</evidence>
<reference evidence="4 5" key="1">
    <citation type="journal article" date="2013" name="BMC Genomics">
        <title>The genome and transcriptome of the pine saprophyte Ophiostoma piceae, and a comparison with the bark beetle-associated pine pathogen Grosmannia clavigera.</title>
        <authorList>
            <person name="Haridas S."/>
            <person name="Wang Y."/>
            <person name="Lim L."/>
            <person name="Massoumi Alamouti S."/>
            <person name="Jackman S."/>
            <person name="Docking R."/>
            <person name="Robertson G."/>
            <person name="Birol I."/>
            <person name="Bohlmann J."/>
            <person name="Breuil C."/>
        </authorList>
    </citation>
    <scope>NUCLEOTIDE SEQUENCE [LARGE SCALE GENOMIC DNA]</scope>
    <source>
        <strain evidence="4 5">UAMH 11346</strain>
    </source>
</reference>
<feature type="compositionally biased region" description="Polar residues" evidence="2">
    <location>
        <begin position="354"/>
        <end position="371"/>
    </location>
</feature>
<feature type="compositionally biased region" description="Low complexity" evidence="2">
    <location>
        <begin position="200"/>
        <end position="209"/>
    </location>
</feature>
<dbReference type="OMA" id="EHTPEWA"/>
<keyword evidence="5" id="KW-1185">Reference proteome</keyword>
<keyword evidence="1" id="KW-0479">Metal-binding</keyword>